<keyword evidence="1" id="KW-0732">Signal</keyword>
<dbReference type="RefSeq" id="WP_123891193.1">
    <property type="nucleotide sequence ID" value="NZ_RKKU01000034.1"/>
</dbReference>
<proteinExistence type="predicted"/>
<keyword evidence="3" id="KW-1185">Reference proteome</keyword>
<dbReference type="Gene3D" id="1.25.40.10">
    <property type="entry name" value="Tetratricopeptide repeat domain"/>
    <property type="match status" value="2"/>
</dbReference>
<evidence type="ECO:0008006" key="4">
    <source>
        <dbReference type="Google" id="ProtNLM"/>
    </source>
</evidence>
<comment type="caution">
    <text evidence="2">The sequence shown here is derived from an EMBL/GenBank/DDBJ whole genome shotgun (WGS) entry which is preliminary data.</text>
</comment>
<dbReference type="InterPro" id="IPR011990">
    <property type="entry name" value="TPR-like_helical_dom_sf"/>
</dbReference>
<protein>
    <recommendedName>
        <fullName evidence="4">Tetratricopeptide repeat protein</fullName>
    </recommendedName>
</protein>
<evidence type="ECO:0000313" key="2">
    <source>
        <dbReference type="EMBL" id="ROZ81066.1"/>
    </source>
</evidence>
<dbReference type="Proteomes" id="UP000275199">
    <property type="component" value="Unassembled WGS sequence"/>
</dbReference>
<name>A0ABX9XDB2_9PSED</name>
<dbReference type="EMBL" id="RKKU01000034">
    <property type="protein sequence ID" value="ROZ81066.1"/>
    <property type="molecule type" value="Genomic_DNA"/>
</dbReference>
<dbReference type="InterPro" id="IPR019734">
    <property type="entry name" value="TPR_rpt"/>
</dbReference>
<evidence type="ECO:0000256" key="1">
    <source>
        <dbReference type="SAM" id="SignalP"/>
    </source>
</evidence>
<dbReference type="Pfam" id="PF13176">
    <property type="entry name" value="TPR_7"/>
    <property type="match status" value="1"/>
</dbReference>
<evidence type="ECO:0000313" key="3">
    <source>
        <dbReference type="Proteomes" id="UP000275199"/>
    </source>
</evidence>
<accession>A0ABX9XDB2</accession>
<gene>
    <name evidence="2" type="ORF">EF096_18335</name>
</gene>
<feature type="signal peptide" evidence="1">
    <location>
        <begin position="1"/>
        <end position="18"/>
    </location>
</feature>
<reference evidence="2 3" key="1">
    <citation type="submission" date="2018-11" db="EMBL/GenBank/DDBJ databases">
        <authorList>
            <person name="Jang G.I."/>
            <person name="Hwang C.Y."/>
        </authorList>
    </citation>
    <scope>NUCLEOTIDE SEQUENCE [LARGE SCALE GENOMIC DNA]</scope>
    <source>
        <strain evidence="2 3">SSM26</strain>
    </source>
</reference>
<sequence length="358" mass="39841">MRSLLLLLCLLVSPLALAQQIDPKVFMALEEARDVLQSGHPSAAERLLAEVLKSTNSGSLEQALVQQRLGYLAIAREDYPAAIRWLEQALAQGALDANAVQQDRRNLAQLLVQQGRYQQAVTVLEAESTHGMPLEMRQLLVQAYRELKDYRKAIPLAEQIVRANPSADDLWYQLLAGMNYELRRYAQAVTWLQVLVRRAPGNIEVWRQLASMQSMAGQQVEAAATLRLAYEGGVGLAATDLNNMVALHAQAGAPWQAARLLEALIDQALLPADQQQRLRLAQLWQAARDQNRALSAWRQLAQQSGDAGYWLQVAYLQYQQADWSALQATLAQTRPANAEQRRQLQSLRNAAAAAQINP</sequence>
<feature type="chain" id="PRO_5045345061" description="Tetratricopeptide repeat protein" evidence="1">
    <location>
        <begin position="19"/>
        <end position="358"/>
    </location>
</feature>
<dbReference type="Pfam" id="PF13432">
    <property type="entry name" value="TPR_16"/>
    <property type="match status" value="2"/>
</dbReference>
<organism evidence="2 3">
    <name type="scientific">Pseudomonas neustonica</name>
    <dbReference type="NCBI Taxonomy" id="2487346"/>
    <lineage>
        <taxon>Bacteria</taxon>
        <taxon>Pseudomonadati</taxon>
        <taxon>Pseudomonadota</taxon>
        <taxon>Gammaproteobacteria</taxon>
        <taxon>Pseudomonadales</taxon>
        <taxon>Pseudomonadaceae</taxon>
        <taxon>Pseudomonas</taxon>
    </lineage>
</organism>
<dbReference type="SUPFAM" id="SSF48452">
    <property type="entry name" value="TPR-like"/>
    <property type="match status" value="2"/>
</dbReference>